<dbReference type="PANTHER" id="PTHR43677:SF1">
    <property type="entry name" value="ACRYLYL-COA REDUCTASE ACUI-RELATED"/>
    <property type="match status" value="1"/>
</dbReference>
<evidence type="ECO:0000313" key="2">
    <source>
        <dbReference type="EMBL" id="WIM67632.1"/>
    </source>
</evidence>
<protein>
    <submittedName>
        <fullName evidence="2">Acryloyl-CoA reductase</fullName>
        <ecNumber evidence="2">1.3.1.95</ecNumber>
    </submittedName>
</protein>
<dbReference type="NCBIfam" id="TIGR02823">
    <property type="entry name" value="oxido_YhdH"/>
    <property type="match status" value="1"/>
</dbReference>
<dbReference type="PANTHER" id="PTHR43677">
    <property type="entry name" value="SHORT-CHAIN DEHYDROGENASE/REDUCTASE"/>
    <property type="match status" value="1"/>
</dbReference>
<keyword evidence="2" id="KW-0560">Oxidoreductase</keyword>
<gene>
    <name evidence="2" type="ORF">QP027_11190</name>
</gene>
<dbReference type="Gene3D" id="3.40.50.720">
    <property type="entry name" value="NAD(P)-binding Rossmann-like Domain"/>
    <property type="match status" value="1"/>
</dbReference>
<accession>A0ABY8VE70</accession>
<dbReference type="InterPro" id="IPR051397">
    <property type="entry name" value="Zn-ADH-like_protein"/>
</dbReference>
<sequence length="315" mass="32239">MTSTLLVTENGPTITPTTDEFAGEGNTLIDLSHSSVNFKDGMALAGDRGVVRSLPLVPGIDAVGLVVESPTLLPGTLVTVNGHGIGERRHGGYTPQMRIDDSMITPVPERFDAWTAAAIGTAGFTAALSVLGLGAVEGDVLVTGPTGGVGSIAVQLLAAKGYRVVAATGRVDEHGDYLRELGAADVIDRAELAEPGRPLQKARFGGVVDTVGSVPLANALAQVSWGGTVTACGMAAGADLPASVLPFILRGVNLVGINSVDAPYELRSDAWALLSDSLDLDALRSLTTTVDLEGAIKVGESLLAGTHKGRTVVEL</sequence>
<reference evidence="2 3" key="1">
    <citation type="submission" date="2023-05" db="EMBL/GenBank/DDBJ databases">
        <title>Corynebacterium suedekumii sp. nov. and Corynebacterium breve sp. nov. isolated from raw cow's milk.</title>
        <authorList>
            <person name="Baer M.K."/>
            <person name="Mehl L."/>
            <person name="Hellmuth R."/>
            <person name="Marke G."/>
            <person name="Lipski A."/>
        </authorList>
    </citation>
    <scope>NUCLEOTIDE SEQUENCE [LARGE SCALE GENOMIC DNA]</scope>
    <source>
        <strain evidence="2 3">R4</strain>
    </source>
</reference>
<dbReference type="EMBL" id="CP126969">
    <property type="protein sequence ID" value="WIM67632.1"/>
    <property type="molecule type" value="Genomic_DNA"/>
</dbReference>
<evidence type="ECO:0000259" key="1">
    <source>
        <dbReference type="SMART" id="SM00829"/>
    </source>
</evidence>
<dbReference type="InterPro" id="IPR014188">
    <property type="entry name" value="Acrylyl-CoA_reductase_AcuI"/>
</dbReference>
<dbReference type="InterPro" id="IPR013149">
    <property type="entry name" value="ADH-like_C"/>
</dbReference>
<dbReference type="SMART" id="SM00829">
    <property type="entry name" value="PKS_ER"/>
    <property type="match status" value="1"/>
</dbReference>
<dbReference type="GO" id="GO:0043958">
    <property type="term" value="F:acryloyl-CoA reductase (NADH) activity"/>
    <property type="evidence" value="ECO:0007669"/>
    <property type="project" value="UniProtKB-EC"/>
</dbReference>
<dbReference type="Gene3D" id="3.90.180.10">
    <property type="entry name" value="Medium-chain alcohol dehydrogenases, catalytic domain"/>
    <property type="match status" value="1"/>
</dbReference>
<dbReference type="Pfam" id="PF00107">
    <property type="entry name" value="ADH_zinc_N"/>
    <property type="match status" value="1"/>
</dbReference>
<proteinExistence type="predicted"/>
<name>A0ABY8VE70_9CORY</name>
<dbReference type="InterPro" id="IPR036291">
    <property type="entry name" value="NAD(P)-bd_dom_sf"/>
</dbReference>
<dbReference type="InterPro" id="IPR020843">
    <property type="entry name" value="ER"/>
</dbReference>
<dbReference type="SUPFAM" id="SSF50129">
    <property type="entry name" value="GroES-like"/>
    <property type="match status" value="1"/>
</dbReference>
<keyword evidence="3" id="KW-1185">Reference proteome</keyword>
<dbReference type="EC" id="1.3.1.95" evidence="2"/>
<evidence type="ECO:0000313" key="3">
    <source>
        <dbReference type="Proteomes" id="UP001225598"/>
    </source>
</evidence>
<organism evidence="2 3">
    <name type="scientific">Corynebacterium breve</name>
    <dbReference type="NCBI Taxonomy" id="3049799"/>
    <lineage>
        <taxon>Bacteria</taxon>
        <taxon>Bacillati</taxon>
        <taxon>Actinomycetota</taxon>
        <taxon>Actinomycetes</taxon>
        <taxon>Mycobacteriales</taxon>
        <taxon>Corynebacteriaceae</taxon>
        <taxon>Corynebacterium</taxon>
    </lineage>
</organism>
<dbReference type="SUPFAM" id="SSF51735">
    <property type="entry name" value="NAD(P)-binding Rossmann-fold domains"/>
    <property type="match status" value="1"/>
</dbReference>
<feature type="domain" description="Enoyl reductase (ER)" evidence="1">
    <location>
        <begin position="11"/>
        <end position="313"/>
    </location>
</feature>
<dbReference type="Proteomes" id="UP001225598">
    <property type="component" value="Chromosome"/>
</dbReference>
<dbReference type="InterPro" id="IPR011032">
    <property type="entry name" value="GroES-like_sf"/>
</dbReference>
<dbReference type="RefSeq" id="WP_284824860.1">
    <property type="nucleotide sequence ID" value="NZ_CP126969.1"/>
</dbReference>